<dbReference type="Gene3D" id="3.30.1330.30">
    <property type="match status" value="1"/>
</dbReference>
<dbReference type="Pfam" id="PF01248">
    <property type="entry name" value="Ribosomal_L7Ae"/>
    <property type="match status" value="1"/>
</dbReference>
<name>A0A8I0DLX6_9CLOT</name>
<proteinExistence type="predicted"/>
<dbReference type="InterPro" id="IPR004038">
    <property type="entry name" value="Ribosomal_eL8/eL30/eS12/Gad45"/>
</dbReference>
<reference evidence="2" key="1">
    <citation type="submission" date="2020-08" db="EMBL/GenBank/DDBJ databases">
        <title>Genome public.</title>
        <authorList>
            <person name="Liu C."/>
            <person name="Sun Q."/>
        </authorList>
    </citation>
    <scope>NUCLEOTIDE SEQUENCE</scope>
    <source>
        <strain evidence="2">NSJ-42</strain>
    </source>
</reference>
<dbReference type="Proteomes" id="UP000662088">
    <property type="component" value="Unassembled WGS sequence"/>
</dbReference>
<evidence type="ECO:0000313" key="2">
    <source>
        <dbReference type="EMBL" id="MBC5640628.1"/>
    </source>
</evidence>
<dbReference type="EMBL" id="JACOOQ010000015">
    <property type="protein sequence ID" value="MBC5640628.1"/>
    <property type="molecule type" value="Genomic_DNA"/>
</dbReference>
<organism evidence="2 3">
    <name type="scientific">Clostridium lentum</name>
    <dbReference type="NCBI Taxonomy" id="2763037"/>
    <lineage>
        <taxon>Bacteria</taxon>
        <taxon>Bacillati</taxon>
        <taxon>Bacillota</taxon>
        <taxon>Clostridia</taxon>
        <taxon>Eubacteriales</taxon>
        <taxon>Clostridiaceae</taxon>
        <taxon>Clostridium</taxon>
    </lineage>
</organism>
<evidence type="ECO:0000313" key="3">
    <source>
        <dbReference type="Proteomes" id="UP000662088"/>
    </source>
</evidence>
<accession>A0A8I0DLX6</accession>
<protein>
    <submittedName>
        <fullName evidence="2">Ribosomal L7Ae/L30e/S12e/Gadd45 family protein</fullName>
    </submittedName>
</protein>
<feature type="domain" description="Ribosomal protein eL8/eL30/eS12/Gadd45" evidence="1">
    <location>
        <begin position="10"/>
        <end position="78"/>
    </location>
</feature>
<dbReference type="SUPFAM" id="SSF55315">
    <property type="entry name" value="L30e-like"/>
    <property type="match status" value="1"/>
</dbReference>
<gene>
    <name evidence="2" type="ORF">H8R92_09400</name>
</gene>
<dbReference type="AlphaFoldDB" id="A0A8I0DLX6"/>
<dbReference type="RefSeq" id="WP_186835302.1">
    <property type="nucleotide sequence ID" value="NZ_JACOOQ010000015.1"/>
</dbReference>
<keyword evidence="3" id="KW-1185">Reference proteome</keyword>
<sequence length="80" mass="8840">MLDKIVEKKVIGIKQCLKFIKLGKGKVLYVANDADARLISPLIELAEKENIKIVEVSTMKELGLMSGIEVRSAATLIIEK</sequence>
<comment type="caution">
    <text evidence="2">The sequence shown here is derived from an EMBL/GenBank/DDBJ whole genome shotgun (WGS) entry which is preliminary data.</text>
</comment>
<dbReference type="InterPro" id="IPR029064">
    <property type="entry name" value="Ribosomal_eL30-like_sf"/>
</dbReference>
<evidence type="ECO:0000259" key="1">
    <source>
        <dbReference type="Pfam" id="PF01248"/>
    </source>
</evidence>